<keyword evidence="2" id="KW-1185">Reference proteome</keyword>
<name>A0ABN2XKQ6_9ACTN</name>
<evidence type="ECO:0000313" key="2">
    <source>
        <dbReference type="Proteomes" id="UP001500443"/>
    </source>
</evidence>
<sequence>MLFHADSQFAEAACAPEAGTSAARLARPSVAAAARILRMMHLLGQVVSYGAGSSHGGRAAEVWMPERAGTVLGAQTGGGLRQWRR</sequence>
<dbReference type="Proteomes" id="UP001500443">
    <property type="component" value="Unassembled WGS sequence"/>
</dbReference>
<reference evidence="1 2" key="1">
    <citation type="journal article" date="2019" name="Int. J. Syst. Evol. Microbiol.">
        <title>The Global Catalogue of Microorganisms (GCM) 10K type strain sequencing project: providing services to taxonomists for standard genome sequencing and annotation.</title>
        <authorList>
            <consortium name="The Broad Institute Genomics Platform"/>
            <consortium name="The Broad Institute Genome Sequencing Center for Infectious Disease"/>
            <person name="Wu L."/>
            <person name="Ma J."/>
        </authorList>
    </citation>
    <scope>NUCLEOTIDE SEQUENCE [LARGE SCALE GENOMIC DNA]</scope>
    <source>
        <strain evidence="1 2">JCM 15481</strain>
    </source>
</reference>
<dbReference type="EMBL" id="BAAAPF010000021">
    <property type="protein sequence ID" value="GAA2114012.1"/>
    <property type="molecule type" value="Genomic_DNA"/>
</dbReference>
<gene>
    <name evidence="1" type="ORF">GCM10009802_13060</name>
</gene>
<protein>
    <submittedName>
        <fullName evidence="1">Uncharacterized protein</fullName>
    </submittedName>
</protein>
<organism evidence="1 2">
    <name type="scientific">Streptomyces synnematoformans</name>
    <dbReference type="NCBI Taxonomy" id="415721"/>
    <lineage>
        <taxon>Bacteria</taxon>
        <taxon>Bacillati</taxon>
        <taxon>Actinomycetota</taxon>
        <taxon>Actinomycetes</taxon>
        <taxon>Kitasatosporales</taxon>
        <taxon>Streptomycetaceae</taxon>
        <taxon>Streptomyces</taxon>
    </lineage>
</organism>
<accession>A0ABN2XKQ6</accession>
<comment type="caution">
    <text evidence="1">The sequence shown here is derived from an EMBL/GenBank/DDBJ whole genome shotgun (WGS) entry which is preliminary data.</text>
</comment>
<evidence type="ECO:0000313" key="1">
    <source>
        <dbReference type="EMBL" id="GAA2114012.1"/>
    </source>
</evidence>
<proteinExistence type="predicted"/>